<keyword evidence="10" id="KW-1185">Reference proteome</keyword>
<reference evidence="9" key="5">
    <citation type="journal article" date="2021" name="G3 (Bethesda)">
        <title>Aegilops tauschii genome assembly Aet v5.0 features greater sequence contiguity and improved annotation.</title>
        <authorList>
            <person name="Wang L."/>
            <person name="Zhu T."/>
            <person name="Rodriguez J.C."/>
            <person name="Deal K.R."/>
            <person name="Dubcovsky J."/>
            <person name="McGuire P.E."/>
            <person name="Lux T."/>
            <person name="Spannagl M."/>
            <person name="Mayer K.F.X."/>
            <person name="Baldrich P."/>
            <person name="Meyers B.C."/>
            <person name="Huo N."/>
            <person name="Gu Y.Q."/>
            <person name="Zhou H."/>
            <person name="Devos K.M."/>
            <person name="Bennetzen J.L."/>
            <person name="Unver T."/>
            <person name="Budak H."/>
            <person name="Gulick P.J."/>
            <person name="Galiba G."/>
            <person name="Kalapos B."/>
            <person name="Nelson D.R."/>
            <person name="Li P."/>
            <person name="You F.M."/>
            <person name="Luo M.C."/>
            <person name="Dvorak J."/>
        </authorList>
    </citation>
    <scope>NUCLEOTIDE SEQUENCE [LARGE SCALE GENOMIC DNA]</scope>
    <source>
        <strain evidence="9">cv. AL8/78</strain>
    </source>
</reference>
<comment type="subcellular location">
    <subcellularLocation>
        <location evidence="6">Nucleus</location>
    </subcellularLocation>
</comment>
<feature type="region of interest" description="Disordered" evidence="7">
    <location>
        <begin position="685"/>
        <end position="732"/>
    </location>
</feature>
<dbReference type="Gramene" id="AET5Gv20486400.8">
    <property type="protein sequence ID" value="AET5Gv20486400.8"/>
    <property type="gene ID" value="AET5Gv20486400"/>
</dbReference>
<keyword evidence="3 5" id="KW-0863">Zinc-finger</keyword>
<proteinExistence type="inferred from homology"/>
<dbReference type="GO" id="GO:0005634">
    <property type="term" value="C:nucleus"/>
    <property type="evidence" value="ECO:0007669"/>
    <property type="project" value="UniProtKB-SubCell"/>
</dbReference>
<evidence type="ECO:0000256" key="5">
    <source>
        <dbReference type="PROSITE-ProRule" id="PRU00325"/>
    </source>
</evidence>
<comment type="function">
    <text evidence="6">Putative transcription activator involved in regulating light control of development.</text>
</comment>
<dbReference type="Gramene" id="AET5Gv20486400.14">
    <property type="protein sequence ID" value="AET5Gv20486400.14"/>
    <property type="gene ID" value="AET5Gv20486400"/>
</dbReference>
<name>A0A453KR38_AEGTS</name>
<dbReference type="InterPro" id="IPR004330">
    <property type="entry name" value="FAR1_DNA_bnd_dom"/>
</dbReference>
<dbReference type="InterPro" id="IPR031052">
    <property type="entry name" value="FHY3/FAR1"/>
</dbReference>
<dbReference type="GeneID" id="109755449"/>
<reference evidence="10" key="2">
    <citation type="journal article" date="2017" name="Nat. Plants">
        <title>The Aegilops tauschii genome reveals multiple impacts of transposons.</title>
        <authorList>
            <person name="Zhao G."/>
            <person name="Zou C."/>
            <person name="Li K."/>
            <person name="Wang K."/>
            <person name="Li T."/>
            <person name="Gao L."/>
            <person name="Zhang X."/>
            <person name="Wang H."/>
            <person name="Yang Z."/>
            <person name="Liu X."/>
            <person name="Jiang W."/>
            <person name="Mao L."/>
            <person name="Kong X."/>
            <person name="Jiao Y."/>
            <person name="Jia J."/>
        </authorList>
    </citation>
    <scope>NUCLEOTIDE SEQUENCE [LARGE SCALE GENOMIC DNA]</scope>
    <source>
        <strain evidence="10">cv. AL8/78</strain>
    </source>
</reference>
<dbReference type="InterPro" id="IPR007527">
    <property type="entry name" value="Znf_SWIM"/>
</dbReference>
<dbReference type="RefSeq" id="XP_040246270.1">
    <property type="nucleotide sequence ID" value="XM_040390336.2"/>
</dbReference>
<dbReference type="InterPro" id="IPR006564">
    <property type="entry name" value="Znf_PMZ"/>
</dbReference>
<evidence type="ECO:0000259" key="8">
    <source>
        <dbReference type="PROSITE" id="PS50966"/>
    </source>
</evidence>
<dbReference type="Proteomes" id="UP000015105">
    <property type="component" value="Chromosome 5D"/>
</dbReference>
<feature type="compositionally biased region" description="Low complexity" evidence="7">
    <location>
        <begin position="703"/>
        <end position="714"/>
    </location>
</feature>
<dbReference type="EnsemblPlants" id="AET5Gv20486400.8">
    <property type="protein sequence ID" value="AET5Gv20486400.8"/>
    <property type="gene ID" value="AET5Gv20486400"/>
</dbReference>
<evidence type="ECO:0000256" key="7">
    <source>
        <dbReference type="SAM" id="MobiDB-lite"/>
    </source>
</evidence>
<comment type="similarity">
    <text evidence="1 6">Belongs to the FHY3/FAR1 family.</text>
</comment>
<feature type="compositionally biased region" description="Polar residues" evidence="7">
    <location>
        <begin position="688"/>
        <end position="699"/>
    </location>
</feature>
<protein>
    <recommendedName>
        <fullName evidence="6">Protein FAR1-RELATED SEQUENCE</fullName>
    </recommendedName>
</protein>
<dbReference type="InterPro" id="IPR018289">
    <property type="entry name" value="MULE_transposase_dom"/>
</dbReference>
<evidence type="ECO:0000313" key="10">
    <source>
        <dbReference type="Proteomes" id="UP000015105"/>
    </source>
</evidence>
<reference evidence="9" key="3">
    <citation type="journal article" date="2017" name="Nature">
        <title>Genome sequence of the progenitor of the wheat D genome Aegilops tauschii.</title>
        <authorList>
            <person name="Luo M.C."/>
            <person name="Gu Y.Q."/>
            <person name="Puiu D."/>
            <person name="Wang H."/>
            <person name="Twardziok S.O."/>
            <person name="Deal K.R."/>
            <person name="Huo N."/>
            <person name="Zhu T."/>
            <person name="Wang L."/>
            <person name="Wang Y."/>
            <person name="McGuire P.E."/>
            <person name="Liu S."/>
            <person name="Long H."/>
            <person name="Ramasamy R.K."/>
            <person name="Rodriguez J.C."/>
            <person name="Van S.L."/>
            <person name="Yuan L."/>
            <person name="Wang Z."/>
            <person name="Xia Z."/>
            <person name="Xiao L."/>
            <person name="Anderson O.D."/>
            <person name="Ouyang S."/>
            <person name="Liang Y."/>
            <person name="Zimin A.V."/>
            <person name="Pertea G."/>
            <person name="Qi P."/>
            <person name="Bennetzen J.L."/>
            <person name="Dai X."/>
            <person name="Dawson M.W."/>
            <person name="Muller H.G."/>
            <person name="Kugler K."/>
            <person name="Rivarola-Duarte L."/>
            <person name="Spannagl M."/>
            <person name="Mayer K.F.X."/>
            <person name="Lu F.H."/>
            <person name="Bevan M.W."/>
            <person name="Leroy P."/>
            <person name="Li P."/>
            <person name="You F.M."/>
            <person name="Sun Q."/>
            <person name="Liu Z."/>
            <person name="Lyons E."/>
            <person name="Wicker T."/>
            <person name="Salzberg S.L."/>
            <person name="Devos K.M."/>
            <person name="Dvorak J."/>
        </authorList>
    </citation>
    <scope>NUCLEOTIDE SEQUENCE [LARGE SCALE GENOMIC DNA]</scope>
    <source>
        <strain evidence="9">cv. AL8/78</strain>
    </source>
</reference>
<dbReference type="PROSITE" id="PS50966">
    <property type="entry name" value="ZF_SWIM"/>
    <property type="match status" value="1"/>
</dbReference>
<keyword evidence="4 6" id="KW-0862">Zinc</keyword>
<evidence type="ECO:0000256" key="1">
    <source>
        <dbReference type="ARBA" id="ARBA00005889"/>
    </source>
</evidence>
<feature type="domain" description="SWIM-type" evidence="8">
    <location>
        <begin position="556"/>
        <end position="604"/>
    </location>
</feature>
<evidence type="ECO:0000313" key="9">
    <source>
        <dbReference type="EnsemblPlants" id="AET5Gv20486400.8"/>
    </source>
</evidence>
<dbReference type="SMART" id="SM00575">
    <property type="entry name" value="ZnF_PMZ"/>
    <property type="match status" value="1"/>
</dbReference>
<evidence type="ECO:0000256" key="6">
    <source>
        <dbReference type="RuleBase" id="RU367018"/>
    </source>
</evidence>
<dbReference type="Pfam" id="PF10551">
    <property type="entry name" value="MULE"/>
    <property type="match status" value="1"/>
</dbReference>
<dbReference type="GO" id="GO:0006355">
    <property type="term" value="P:regulation of DNA-templated transcription"/>
    <property type="evidence" value="ECO:0007669"/>
    <property type="project" value="UniProtKB-UniRule"/>
</dbReference>
<accession>A0A453KR38</accession>
<reference evidence="10" key="1">
    <citation type="journal article" date="2014" name="Science">
        <title>Ancient hybridizations among the ancestral genomes of bread wheat.</title>
        <authorList>
            <consortium name="International Wheat Genome Sequencing Consortium,"/>
            <person name="Marcussen T."/>
            <person name="Sandve S.R."/>
            <person name="Heier L."/>
            <person name="Spannagl M."/>
            <person name="Pfeifer M."/>
            <person name="Jakobsen K.S."/>
            <person name="Wulff B.B."/>
            <person name="Steuernagel B."/>
            <person name="Mayer K.F."/>
            <person name="Olsen O.A."/>
        </authorList>
    </citation>
    <scope>NUCLEOTIDE SEQUENCE [LARGE SCALE GENOMIC DNA]</scope>
    <source>
        <strain evidence="10">cv. AL8/78</strain>
    </source>
</reference>
<sequence>MEVGGQAMMEPQGVELEDDSINFWASLGVSTHVHGVDQMALHNVHILDHQGQSLPPAVVSQPESVCKELFPVEADPCLEPRVGMEFESGEAAKTFYIAYAGRVGFSVRIARSRKSKCSESIIMLRFVCSKEGFSKEKRVVAGKKTRKRLASIREGCNAMLEVLRRGDNKWVATKLVKEHNHEVGMPSTVHYIATESDTMVDPYIDMEFESLESAKTFYYSYAIRAGFEVRVRQSRKSQDESLKMLKLVCSRHRYHSGRENNGDDTKRHPSRDGCNALFEIIRKDKGVWRVSKLILEHTHELNPAPASSVCCVRSQGEILVIAKNFADTRNLLLNGQDSQPRREIRYNDLGPEDAQSLLEYLKKVQAEDPAFFYAVQLDKHEDTVNIFWADASARMAYYHFGDAVRFETGYRSNKEHIPIVIFSGVNHHVQPVIFGCALLVDESEESFVWLFEKWLEAMHVRPPVSFVTELNQEMAAAAAKVAVQQLEQAICNFHAKEAQADYLTMFQLPALRTASPVEKQAALVFSRKVFDIFQEQFAESFGYHAERLEDSMLHKYRLTVDDGDEEAHIVSFSPDQSTVCCSCCLFESCGILCRHALRVFIIEGVRFLPKAYVLKRWTKHAKSTVTLDNYIELRGYCEDPSTSRYNDLCYDAVKCAKEGSTSTERYKIAKEALCKALDEIMPTRNTREQNSQNCTTSLRSPVKKLGTSKGTSGKSIKRPAFKNSLMESNGSR</sequence>
<reference evidence="9" key="4">
    <citation type="submission" date="2019-03" db="UniProtKB">
        <authorList>
            <consortium name="EnsemblPlants"/>
        </authorList>
    </citation>
    <scope>IDENTIFICATION</scope>
</reference>
<keyword evidence="2 6" id="KW-0479">Metal-binding</keyword>
<evidence type="ECO:0000256" key="2">
    <source>
        <dbReference type="ARBA" id="ARBA00022723"/>
    </source>
</evidence>
<dbReference type="GO" id="GO:0008270">
    <property type="term" value="F:zinc ion binding"/>
    <property type="evidence" value="ECO:0007669"/>
    <property type="project" value="UniProtKB-UniRule"/>
</dbReference>
<dbReference type="Pfam" id="PF03101">
    <property type="entry name" value="FAR1"/>
    <property type="match status" value="2"/>
</dbReference>
<dbReference type="PANTHER" id="PTHR31669">
    <property type="entry name" value="PROTEIN FAR1-RELATED SEQUENCE 10-RELATED"/>
    <property type="match status" value="1"/>
</dbReference>
<organism evidence="9 10">
    <name type="scientific">Aegilops tauschii subsp. strangulata</name>
    <name type="common">Goatgrass</name>
    <dbReference type="NCBI Taxonomy" id="200361"/>
    <lineage>
        <taxon>Eukaryota</taxon>
        <taxon>Viridiplantae</taxon>
        <taxon>Streptophyta</taxon>
        <taxon>Embryophyta</taxon>
        <taxon>Tracheophyta</taxon>
        <taxon>Spermatophyta</taxon>
        <taxon>Magnoliopsida</taxon>
        <taxon>Liliopsida</taxon>
        <taxon>Poales</taxon>
        <taxon>Poaceae</taxon>
        <taxon>BOP clade</taxon>
        <taxon>Pooideae</taxon>
        <taxon>Triticodae</taxon>
        <taxon>Triticeae</taxon>
        <taxon>Triticinae</taxon>
        <taxon>Aegilops</taxon>
    </lineage>
</organism>
<evidence type="ECO:0000256" key="3">
    <source>
        <dbReference type="ARBA" id="ARBA00022771"/>
    </source>
</evidence>
<keyword evidence="6" id="KW-0539">Nucleus</keyword>
<dbReference type="AlphaFoldDB" id="A0A453KR38"/>
<dbReference type="EnsemblPlants" id="AET5Gv20486400.14">
    <property type="protein sequence ID" value="AET5Gv20486400.14"/>
    <property type="gene ID" value="AET5Gv20486400"/>
</dbReference>
<dbReference type="PANTHER" id="PTHR31669:SF290">
    <property type="entry name" value="PROTEIN FAR1-RELATED SEQUENCE"/>
    <property type="match status" value="1"/>
</dbReference>
<dbReference type="Pfam" id="PF04434">
    <property type="entry name" value="SWIM"/>
    <property type="match status" value="1"/>
</dbReference>
<evidence type="ECO:0000256" key="4">
    <source>
        <dbReference type="ARBA" id="ARBA00022833"/>
    </source>
</evidence>